<evidence type="ECO:0000313" key="3">
    <source>
        <dbReference type="Proteomes" id="UP000324748"/>
    </source>
</evidence>
<dbReference type="AlphaFoldDB" id="A0A5B0NXP3"/>
<comment type="caution">
    <text evidence="2">The sequence shown here is derived from an EMBL/GenBank/DDBJ whole genome shotgun (WGS) entry which is preliminary data.</text>
</comment>
<organism evidence="2 3">
    <name type="scientific">Puccinia graminis f. sp. tritici</name>
    <dbReference type="NCBI Taxonomy" id="56615"/>
    <lineage>
        <taxon>Eukaryota</taxon>
        <taxon>Fungi</taxon>
        <taxon>Dikarya</taxon>
        <taxon>Basidiomycota</taxon>
        <taxon>Pucciniomycotina</taxon>
        <taxon>Pucciniomycetes</taxon>
        <taxon>Pucciniales</taxon>
        <taxon>Pucciniaceae</taxon>
        <taxon>Puccinia</taxon>
    </lineage>
</organism>
<dbReference type="Proteomes" id="UP000325313">
    <property type="component" value="Unassembled WGS sequence"/>
</dbReference>
<name>A0A5B0NXP3_PUCGR</name>
<evidence type="ECO:0000313" key="4">
    <source>
        <dbReference type="Proteomes" id="UP000325313"/>
    </source>
</evidence>
<dbReference type="Proteomes" id="UP000324748">
    <property type="component" value="Unassembled WGS sequence"/>
</dbReference>
<dbReference type="EMBL" id="VDEP01000438">
    <property type="protein sequence ID" value="KAA1083442.1"/>
    <property type="molecule type" value="Genomic_DNA"/>
</dbReference>
<protein>
    <submittedName>
        <fullName evidence="2">Uncharacterized protein</fullName>
    </submittedName>
</protein>
<accession>A0A5B0NXP3</accession>
<gene>
    <name evidence="2" type="ORF">PGT21_009016</name>
    <name evidence="1" type="ORF">PGTUg99_033491</name>
</gene>
<evidence type="ECO:0000313" key="2">
    <source>
        <dbReference type="EMBL" id="KAA1094077.1"/>
    </source>
</evidence>
<evidence type="ECO:0000313" key="1">
    <source>
        <dbReference type="EMBL" id="KAA1083442.1"/>
    </source>
</evidence>
<dbReference type="OrthoDB" id="3344688at2759"/>
<keyword evidence="3" id="KW-1185">Reference proteome</keyword>
<reference evidence="3 4" key="1">
    <citation type="submission" date="2019-05" db="EMBL/GenBank/DDBJ databases">
        <title>Emergence of the Ug99 lineage of the wheat stem rust pathogen through somatic hybridization.</title>
        <authorList>
            <person name="Li F."/>
            <person name="Upadhyaya N.M."/>
            <person name="Sperschneider J."/>
            <person name="Matny O."/>
            <person name="Nguyen-Phuc H."/>
            <person name="Mago R."/>
            <person name="Raley C."/>
            <person name="Miller M.E."/>
            <person name="Silverstein K.A.T."/>
            <person name="Henningsen E."/>
            <person name="Hirsch C.D."/>
            <person name="Visser B."/>
            <person name="Pretorius Z.A."/>
            <person name="Steffenson B.J."/>
            <person name="Schwessinger B."/>
            <person name="Dodds P.N."/>
            <person name="Figueroa M."/>
        </authorList>
    </citation>
    <scope>NUCLEOTIDE SEQUENCE [LARGE SCALE GENOMIC DNA]</scope>
    <source>
        <strain evidence="2">21-0</strain>
        <strain evidence="1 4">Ug99</strain>
    </source>
</reference>
<proteinExistence type="predicted"/>
<sequence>MFIDRINFFTAATWAEDQETQISQSVSLAFWKLCPILWNSKKHKKITTSSAESEMNALSDGEQESQWLKFLIEELWKQKLSPTRFSIDNKGLLEKLKTLITQTQQPPQNSTSVVSSQKTSQPQRIFIQITAQFIRTPLEGSPQSNFPSTNCLPPGTIGVPHLVPRAGIKPATSRFTVSSYLVFFQATGSLLVDNFDRLYLSRCSFSWKGVADELVERTRGFKLKSRSSKSDERFRRYHQSKFNLDFCIVYL</sequence>
<dbReference type="EMBL" id="VSWC01000079">
    <property type="protein sequence ID" value="KAA1094077.1"/>
    <property type="molecule type" value="Genomic_DNA"/>
</dbReference>